<evidence type="ECO:0000256" key="7">
    <source>
        <dbReference type="ARBA" id="ARBA00022833"/>
    </source>
</evidence>
<dbReference type="PROSITE" id="PS50089">
    <property type="entry name" value="ZF_RING_2"/>
    <property type="match status" value="1"/>
</dbReference>
<dbReference type="Gene3D" id="3.40.50.10810">
    <property type="entry name" value="Tandem AAA-ATPase domain"/>
    <property type="match status" value="1"/>
</dbReference>
<evidence type="ECO:0000256" key="1">
    <source>
        <dbReference type="ARBA" id="ARBA00022603"/>
    </source>
</evidence>
<dbReference type="GO" id="GO:0008094">
    <property type="term" value="F:ATP-dependent activity, acting on DNA"/>
    <property type="evidence" value="ECO:0007669"/>
    <property type="project" value="TreeGrafter"/>
</dbReference>
<evidence type="ECO:0000256" key="5">
    <source>
        <dbReference type="ARBA" id="ARBA00022771"/>
    </source>
</evidence>
<feature type="compositionally biased region" description="Basic residues" evidence="10">
    <location>
        <begin position="584"/>
        <end position="593"/>
    </location>
</feature>
<dbReference type="Pfam" id="PF00145">
    <property type="entry name" value="DNA_methylase"/>
    <property type="match status" value="1"/>
</dbReference>
<dbReference type="InterPro" id="IPR038718">
    <property type="entry name" value="SNF2-like_sf"/>
</dbReference>
<dbReference type="GO" id="GO:0008270">
    <property type="term" value="F:zinc ion binding"/>
    <property type="evidence" value="ECO:0007669"/>
    <property type="project" value="UniProtKB-KW"/>
</dbReference>
<dbReference type="InterPro" id="IPR001650">
    <property type="entry name" value="Helicase_C-like"/>
</dbReference>
<evidence type="ECO:0000259" key="13">
    <source>
        <dbReference type="PROSITE" id="PS51194"/>
    </source>
</evidence>
<dbReference type="CDD" id="cd18793">
    <property type="entry name" value="SF2_C_SNF"/>
    <property type="match status" value="1"/>
</dbReference>
<dbReference type="OrthoDB" id="423221at2759"/>
<proteinExistence type="predicted"/>
<evidence type="ECO:0000256" key="6">
    <source>
        <dbReference type="ARBA" id="ARBA00022801"/>
    </source>
</evidence>
<dbReference type="Gene3D" id="3.40.50.150">
    <property type="entry name" value="Vaccinia Virus protein VP39"/>
    <property type="match status" value="1"/>
</dbReference>
<keyword evidence="7" id="KW-0862">Zinc</keyword>
<dbReference type="GO" id="GO:0016787">
    <property type="term" value="F:hydrolase activity"/>
    <property type="evidence" value="ECO:0007669"/>
    <property type="project" value="UniProtKB-KW"/>
</dbReference>
<dbReference type="Pfam" id="PF00271">
    <property type="entry name" value="Helicase_C"/>
    <property type="match status" value="1"/>
</dbReference>
<evidence type="ECO:0000313" key="14">
    <source>
        <dbReference type="EMBL" id="KAJ5386890.1"/>
    </source>
</evidence>
<keyword evidence="5 9" id="KW-0863">Zinc-finger</keyword>
<evidence type="ECO:0000256" key="2">
    <source>
        <dbReference type="ARBA" id="ARBA00022679"/>
    </source>
</evidence>
<dbReference type="PROSITE" id="PS51192">
    <property type="entry name" value="HELICASE_ATP_BIND_1"/>
    <property type="match status" value="1"/>
</dbReference>
<keyword evidence="8" id="KW-0067">ATP-binding</keyword>
<feature type="domain" description="Helicase ATP-binding" evidence="12">
    <location>
        <begin position="1136"/>
        <end position="1323"/>
    </location>
</feature>
<dbReference type="RefSeq" id="XP_056484688.1">
    <property type="nucleotide sequence ID" value="XM_056634068.1"/>
</dbReference>
<protein>
    <submittedName>
        <fullName evidence="14">C-5 cytosine methyltransferase</fullName>
    </submittedName>
</protein>
<dbReference type="GO" id="GO:0008168">
    <property type="term" value="F:methyltransferase activity"/>
    <property type="evidence" value="ECO:0007669"/>
    <property type="project" value="UniProtKB-KW"/>
</dbReference>
<dbReference type="InterPro" id="IPR000330">
    <property type="entry name" value="SNF2_N"/>
</dbReference>
<accession>A0A9W9VPJ2</accession>
<keyword evidence="2" id="KW-0808">Transferase</keyword>
<dbReference type="GO" id="GO:0005634">
    <property type="term" value="C:nucleus"/>
    <property type="evidence" value="ECO:0007669"/>
    <property type="project" value="TreeGrafter"/>
</dbReference>
<dbReference type="Proteomes" id="UP001147747">
    <property type="component" value="Unassembled WGS sequence"/>
</dbReference>
<dbReference type="InterPro" id="IPR014001">
    <property type="entry name" value="Helicase_ATP-bd"/>
</dbReference>
<reference evidence="14" key="2">
    <citation type="journal article" date="2023" name="IMA Fungus">
        <title>Comparative genomic study of the Penicillium genus elucidates a diverse pangenome and 15 lateral gene transfer events.</title>
        <authorList>
            <person name="Petersen C."/>
            <person name="Sorensen T."/>
            <person name="Nielsen M.R."/>
            <person name="Sondergaard T.E."/>
            <person name="Sorensen J.L."/>
            <person name="Fitzpatrick D.A."/>
            <person name="Frisvad J.C."/>
            <person name="Nielsen K.L."/>
        </authorList>
    </citation>
    <scope>NUCLEOTIDE SEQUENCE</scope>
    <source>
        <strain evidence="14">IBT 29677</strain>
    </source>
</reference>
<keyword evidence="15" id="KW-1185">Reference proteome</keyword>
<name>A0A9W9VPJ2_9EURO</name>
<dbReference type="PROSITE" id="PS51194">
    <property type="entry name" value="HELICASE_CTER"/>
    <property type="match status" value="1"/>
</dbReference>
<organism evidence="14 15">
    <name type="scientific">Penicillium cosmopolitanum</name>
    <dbReference type="NCBI Taxonomy" id="1131564"/>
    <lineage>
        <taxon>Eukaryota</taxon>
        <taxon>Fungi</taxon>
        <taxon>Dikarya</taxon>
        <taxon>Ascomycota</taxon>
        <taxon>Pezizomycotina</taxon>
        <taxon>Eurotiomycetes</taxon>
        <taxon>Eurotiomycetidae</taxon>
        <taxon>Eurotiales</taxon>
        <taxon>Aspergillaceae</taxon>
        <taxon>Penicillium</taxon>
    </lineage>
</organism>
<sequence length="1918" mass="218784">MAHREEAMYPEEMRGSSSSDKTYFDYDLPPLYHIEDIFVDLTQNALSHDLGDALRILKDRPLRVATVCSGTESPLLAMNMVKKGEYQVIPNIAKKGESSKTFFGLLDYVAEHKPSILILENVKAKQQIWDAMADCYNDLGYATEIIDVDTKNFYLPQTRQRKYMVCIRKENDPKGIVEQKLTQVKALVNSLKRQASCPGGFFLLDENSKQMNQIVNDRDLVTKKKNGHSDWGKAQELHRKQRQVYHLGQKKPISNTGSKMNAPKGPDFYMHTWFNSRGEREKDLLDIIFLKGITPIGRDSISFDMNFKERWMNISQAVDRQREGNKGFGIVACITPKGIPFCSTRGGPLTGQEALAMQGLPLSQMIFTRETQEQLQELAGNAMTSTVVCAVTLATLIHGHHFLKERETIDPENKEKTNALDPETELKKAKFDQEEMFFSEVAKPEEVADPAEQVSNLCNDIEKLRRWACSSSRYCYCEKQSETQSKIFMCDLCGHTTCDSCNRDPPHGPTTMASIQRLEPLEFIKNLRRDLPMRLCLQGLDGSMFDQFLESTPSEHGSIDINDGASEGEESNGEKYGKTVPGRKTGKCKRSNTKKATVGKGVARKTVGNETTSTRNSNIIPRPDDRQKYRSVIGAAVTDTVHFVNIERAESWTVFYEGPNSTLQLVIGRQSIQWLFFAKPPADYPARCLLREIFAKPIAKMTPKMIPDRTILQGRWKISQPISTQSSVTISRYETQSGLSTQLPVYPVRCGVSEKSVADEKVCERISVKSNGNENLTDLCGAYELLPNCGTAFGSLYKKIETKARTDGYEDRPIFLFFDPLKCSDTKHDSFVFAFEHNRISGYAPRITIAELSHEWRPESVTATDKPVNLFYRSWLAKPEVSLIDIIDSEVSCQPLIPRPTVNFGGGENSHDYSRLLIASGPTAVLNIPHLDSIVWKHHNIERFPEILKEAAWAFERSSLQMGLEGWRDVTVDGDIQHQHGTICEICHPKMPEPGNNQEAIAYERLIKTKWPKWIIRTRELENGKRELQFALNIRAMAHTACQNMLPLLKGKTPQISWRLEPNYFDVGRKYHGKFRLKNTEEVSPRRGLPAFLRKEQQRSLDWMIDQERPNIDPFVEMEVNEAPFPALAWRAEVKVTVETVIRGGLCADEVGFGKTALILGLISSQWDNGWNVRIPNAQPGLKKTNATIIIAPSNIIGQWLEETEKFLTKDYRIKNFVVDIRTSADFKNPKGQRKRMSQIEGARIVLVSLGALKEPKSVEFLKKYRWVRLVIDEYHLLWGNQKESQSEAILCLQAYSKWILSGTPGLEDFADIKTIARLLGAHLGIDDDGDIKSTNKRLVYTRDQYSHLQKLEKFQPIHSEFWYKNRRSHAQGFLDRFARQNHVEERIEFDTFYDGFPQSTDERHVYQILEKHLKDLESGNLSDKSNQLPPSLRDCLEELKKCAGEAGGYEHAPLLCSLSATFTSSPYRFEICQYRRKESEDRFKMNWKELREECKDFMKRYDKFHKGLSKDFSQLVMAKLQDKDGICGFGDPELSIRVTGILGYLLKSIHDIQHGGKVVAMEDENEENQQNEQVGQVELADGENEAEDEEERPVDDERHDEEENSREGKQGPPRIPFPKEVTDQIVRRFEHLANINQDIRFWTTACRLHPNQDGPVEETCQCASCPEMIKKSAIIILRSCGHILCETCLGKVQHGTCRVSRCSGSAALSDQCRLEDFRVGKNKKDKEVVSKYSSKLRKLTQIIEESPPDDQVLVFCQYEPMFEMIKSLLQDKLKDNFECICAKGKTVVSSIETFKKKQGKAKDFKFNKVLILLLGGEDMAGQNLQCANHVIFVNPRLAETHVQWKDDMEQAIGRVRRPGQTKQVYVHHLIAEETADVTVLEKWEGHVVRRKDPIFAPVKRPSDDWLGEGRRVRQRTS</sequence>
<evidence type="ECO:0000256" key="9">
    <source>
        <dbReference type="PROSITE-ProRule" id="PRU00175"/>
    </source>
</evidence>
<dbReference type="PANTHER" id="PTHR45626:SF26">
    <property type="entry name" value="FAMILY HELICASE, PUTATIVE (AFU_ORTHOLOGUE AFUA_2G09120)-RELATED"/>
    <property type="match status" value="1"/>
</dbReference>
<feature type="compositionally biased region" description="Polar residues" evidence="10">
    <location>
        <begin position="608"/>
        <end position="619"/>
    </location>
</feature>
<keyword evidence="1 14" id="KW-0489">Methyltransferase</keyword>
<evidence type="ECO:0000256" key="8">
    <source>
        <dbReference type="ARBA" id="ARBA00022840"/>
    </source>
</evidence>
<keyword evidence="4" id="KW-0547">Nucleotide-binding</keyword>
<dbReference type="SUPFAM" id="SSF53335">
    <property type="entry name" value="S-adenosyl-L-methionine-dependent methyltransferases"/>
    <property type="match status" value="1"/>
</dbReference>
<dbReference type="InterPro" id="IPR029063">
    <property type="entry name" value="SAM-dependent_MTases_sf"/>
</dbReference>
<dbReference type="InterPro" id="IPR027417">
    <property type="entry name" value="P-loop_NTPase"/>
</dbReference>
<evidence type="ECO:0000259" key="12">
    <source>
        <dbReference type="PROSITE" id="PS51192"/>
    </source>
</evidence>
<feature type="region of interest" description="Disordered" evidence="10">
    <location>
        <begin position="1564"/>
        <end position="1619"/>
    </location>
</feature>
<dbReference type="Gene3D" id="3.40.50.300">
    <property type="entry name" value="P-loop containing nucleotide triphosphate hydrolases"/>
    <property type="match status" value="1"/>
</dbReference>
<dbReference type="EMBL" id="JAPZBU010000009">
    <property type="protein sequence ID" value="KAJ5386890.1"/>
    <property type="molecule type" value="Genomic_DNA"/>
</dbReference>
<feature type="compositionally biased region" description="Acidic residues" evidence="10">
    <location>
        <begin position="1581"/>
        <end position="1605"/>
    </location>
</feature>
<dbReference type="InterPro" id="IPR050628">
    <property type="entry name" value="SNF2_RAD54_helicase_TF"/>
</dbReference>
<evidence type="ECO:0000256" key="4">
    <source>
        <dbReference type="ARBA" id="ARBA00022741"/>
    </source>
</evidence>
<dbReference type="InterPro" id="IPR001841">
    <property type="entry name" value="Znf_RING"/>
</dbReference>
<dbReference type="PANTHER" id="PTHR45626">
    <property type="entry name" value="TRANSCRIPTION TERMINATION FACTOR 2-RELATED"/>
    <property type="match status" value="1"/>
</dbReference>
<dbReference type="InterPro" id="IPR001525">
    <property type="entry name" value="C5_MeTfrase"/>
</dbReference>
<feature type="region of interest" description="Disordered" evidence="10">
    <location>
        <begin position="548"/>
        <end position="625"/>
    </location>
</feature>
<evidence type="ECO:0000256" key="10">
    <source>
        <dbReference type="SAM" id="MobiDB-lite"/>
    </source>
</evidence>
<dbReference type="SUPFAM" id="SSF52540">
    <property type="entry name" value="P-loop containing nucleoside triphosphate hydrolases"/>
    <property type="match status" value="2"/>
</dbReference>
<evidence type="ECO:0000256" key="3">
    <source>
        <dbReference type="ARBA" id="ARBA00022723"/>
    </source>
</evidence>
<dbReference type="Pfam" id="PF00176">
    <property type="entry name" value="SNF2-rel_dom"/>
    <property type="match status" value="1"/>
</dbReference>
<gene>
    <name evidence="14" type="ORF">N7509_009431</name>
</gene>
<feature type="domain" description="Helicase C-terminal" evidence="13">
    <location>
        <begin position="1739"/>
        <end position="1907"/>
    </location>
</feature>
<dbReference type="InterPro" id="IPR017907">
    <property type="entry name" value="Znf_RING_CS"/>
</dbReference>
<dbReference type="GeneID" id="81373048"/>
<keyword evidence="6" id="KW-0378">Hydrolase</keyword>
<dbReference type="SMART" id="SM00487">
    <property type="entry name" value="DEXDc"/>
    <property type="match status" value="1"/>
</dbReference>
<dbReference type="GO" id="GO:0006281">
    <property type="term" value="P:DNA repair"/>
    <property type="evidence" value="ECO:0007669"/>
    <property type="project" value="TreeGrafter"/>
</dbReference>
<evidence type="ECO:0000259" key="11">
    <source>
        <dbReference type="PROSITE" id="PS50089"/>
    </source>
</evidence>
<comment type="caution">
    <text evidence="14">The sequence shown here is derived from an EMBL/GenBank/DDBJ whole genome shotgun (WGS) entry which is preliminary data.</text>
</comment>
<dbReference type="PROSITE" id="PS00518">
    <property type="entry name" value="ZF_RING_1"/>
    <property type="match status" value="1"/>
</dbReference>
<dbReference type="GO" id="GO:0005524">
    <property type="term" value="F:ATP binding"/>
    <property type="evidence" value="ECO:0007669"/>
    <property type="project" value="UniProtKB-KW"/>
</dbReference>
<evidence type="ECO:0000313" key="15">
    <source>
        <dbReference type="Proteomes" id="UP001147747"/>
    </source>
</evidence>
<reference evidence="14" key="1">
    <citation type="submission" date="2022-12" db="EMBL/GenBank/DDBJ databases">
        <authorList>
            <person name="Petersen C."/>
        </authorList>
    </citation>
    <scope>NUCLEOTIDE SEQUENCE</scope>
    <source>
        <strain evidence="14">IBT 29677</strain>
    </source>
</reference>
<dbReference type="GO" id="GO:0032259">
    <property type="term" value="P:methylation"/>
    <property type="evidence" value="ECO:0007669"/>
    <property type="project" value="UniProtKB-KW"/>
</dbReference>
<dbReference type="InterPro" id="IPR049730">
    <property type="entry name" value="SNF2/RAD54-like_C"/>
</dbReference>
<keyword evidence="3" id="KW-0479">Metal-binding</keyword>
<feature type="domain" description="RING-type" evidence="11">
    <location>
        <begin position="1663"/>
        <end position="1702"/>
    </location>
</feature>